<evidence type="ECO:0000313" key="2">
    <source>
        <dbReference type="Proteomes" id="UP001056778"/>
    </source>
</evidence>
<keyword evidence="2" id="KW-1185">Reference proteome</keyword>
<dbReference type="EMBL" id="CM043017">
    <property type="protein sequence ID" value="KAI4464236.1"/>
    <property type="molecule type" value="Genomic_DNA"/>
</dbReference>
<reference evidence="1" key="1">
    <citation type="submission" date="2022-04" db="EMBL/GenBank/DDBJ databases">
        <title>Chromosome-scale genome assembly of Holotrichia oblita Faldermann.</title>
        <authorList>
            <person name="Rongchong L."/>
        </authorList>
    </citation>
    <scope>NUCLEOTIDE SEQUENCE</scope>
    <source>
        <strain evidence="1">81SQS9</strain>
    </source>
</reference>
<accession>A0ACB9TBQ9</accession>
<dbReference type="Proteomes" id="UP001056778">
    <property type="component" value="Chromosome 3"/>
</dbReference>
<proteinExistence type="predicted"/>
<sequence>MYSAETMTMTQRDEEELRILERKILRTILGPVKVAHDEYRIRMNHELKQEIGEDIVQRIKKQRIKWLGHVWRAGEEAHIRTLMTWRPSGLRRRGRPRSKWMEEVTRDLEEKGVRNWQRKAMDRRLWRKCWLWQTPSVFPSILVYKEMREPQQNRNKRVKGTLQRAIII</sequence>
<name>A0ACB9TBQ9_HOLOL</name>
<gene>
    <name evidence="1" type="ORF">MML48_3g00008106</name>
</gene>
<organism evidence="1 2">
    <name type="scientific">Holotrichia oblita</name>
    <name type="common">Chafer beetle</name>
    <dbReference type="NCBI Taxonomy" id="644536"/>
    <lineage>
        <taxon>Eukaryota</taxon>
        <taxon>Metazoa</taxon>
        <taxon>Ecdysozoa</taxon>
        <taxon>Arthropoda</taxon>
        <taxon>Hexapoda</taxon>
        <taxon>Insecta</taxon>
        <taxon>Pterygota</taxon>
        <taxon>Neoptera</taxon>
        <taxon>Endopterygota</taxon>
        <taxon>Coleoptera</taxon>
        <taxon>Polyphaga</taxon>
        <taxon>Scarabaeiformia</taxon>
        <taxon>Scarabaeidae</taxon>
        <taxon>Melolonthinae</taxon>
        <taxon>Holotrichia</taxon>
    </lineage>
</organism>
<evidence type="ECO:0000313" key="1">
    <source>
        <dbReference type="EMBL" id="KAI4464236.1"/>
    </source>
</evidence>
<comment type="caution">
    <text evidence="1">The sequence shown here is derived from an EMBL/GenBank/DDBJ whole genome shotgun (WGS) entry which is preliminary data.</text>
</comment>
<protein>
    <submittedName>
        <fullName evidence="1">Uncharacterized protein</fullName>
    </submittedName>
</protein>